<organism evidence="2 3">
    <name type="scientific">Luteimonas kalidii</name>
    <dbReference type="NCBI Taxonomy" id="3042025"/>
    <lineage>
        <taxon>Bacteria</taxon>
        <taxon>Pseudomonadati</taxon>
        <taxon>Pseudomonadota</taxon>
        <taxon>Gammaproteobacteria</taxon>
        <taxon>Lysobacterales</taxon>
        <taxon>Lysobacteraceae</taxon>
        <taxon>Luteimonas</taxon>
    </lineage>
</organism>
<dbReference type="EMBL" id="JARXRO010000013">
    <property type="protein sequence ID" value="MDH5833341.1"/>
    <property type="molecule type" value="Genomic_DNA"/>
</dbReference>
<gene>
    <name evidence="2" type="ORF">QFW81_05295</name>
</gene>
<evidence type="ECO:0000313" key="3">
    <source>
        <dbReference type="Proteomes" id="UP001156873"/>
    </source>
</evidence>
<comment type="caution">
    <text evidence="2">The sequence shown here is derived from an EMBL/GenBank/DDBJ whole genome shotgun (WGS) entry which is preliminary data.</text>
</comment>
<name>A0ABT6JT76_9GAMM</name>
<evidence type="ECO:0000313" key="2">
    <source>
        <dbReference type="EMBL" id="MDH5833341.1"/>
    </source>
</evidence>
<sequence length="91" mass="10268">MEAILARSAGAVRQALAWENLEPIYRDIYRRTFSAEDIDAIIAFYETPAGQRMIEKMPALMQHTMDAMQRLVVPMLEQLQREIAAEVSAGG</sequence>
<dbReference type="InterPro" id="IPR018637">
    <property type="entry name" value="DUF2059"/>
</dbReference>
<dbReference type="Proteomes" id="UP001156873">
    <property type="component" value="Unassembled WGS sequence"/>
</dbReference>
<protein>
    <submittedName>
        <fullName evidence="2">DUF2059 domain-containing protein</fullName>
    </submittedName>
</protein>
<reference evidence="2 3" key="1">
    <citation type="submission" date="2023-04" db="EMBL/GenBank/DDBJ databases">
        <title>Luteimonas sp. M1R5S59.</title>
        <authorList>
            <person name="Sun J.-Q."/>
        </authorList>
    </citation>
    <scope>NUCLEOTIDE SEQUENCE [LARGE SCALE GENOMIC DNA]</scope>
    <source>
        <strain evidence="2 3">M1R5S59</strain>
    </source>
</reference>
<keyword evidence="3" id="KW-1185">Reference proteome</keyword>
<proteinExistence type="predicted"/>
<dbReference type="Pfam" id="PF09832">
    <property type="entry name" value="DUF2059"/>
    <property type="match status" value="1"/>
</dbReference>
<accession>A0ABT6JT76</accession>
<evidence type="ECO:0000259" key="1">
    <source>
        <dbReference type="Pfam" id="PF09832"/>
    </source>
</evidence>
<feature type="domain" description="DUF2059" evidence="1">
    <location>
        <begin position="20"/>
        <end position="72"/>
    </location>
</feature>